<gene>
    <name evidence="2" type="ORF">FEF09_29215</name>
</gene>
<keyword evidence="1" id="KW-1133">Transmembrane helix</keyword>
<feature type="transmembrane region" description="Helical" evidence="1">
    <location>
        <begin position="54"/>
        <end position="76"/>
    </location>
</feature>
<dbReference type="EMBL" id="VOHS01000079">
    <property type="protein sequence ID" value="TWV90904.1"/>
    <property type="molecule type" value="Genomic_DNA"/>
</dbReference>
<feature type="transmembrane region" description="Helical" evidence="1">
    <location>
        <begin position="12"/>
        <end position="34"/>
    </location>
</feature>
<evidence type="ECO:0000256" key="1">
    <source>
        <dbReference type="SAM" id="Phobius"/>
    </source>
</evidence>
<keyword evidence="1" id="KW-0472">Membrane</keyword>
<reference evidence="2 3" key="1">
    <citation type="submission" date="2019-08" db="EMBL/GenBank/DDBJ databases">
        <title>Whole genome sequencing of chitin degrading bacteria Chitinophaga pinensis YS16.</title>
        <authorList>
            <person name="Singh R.P."/>
            <person name="Manchanda G."/>
            <person name="Maurya I.K."/>
            <person name="Joshi N.K."/>
            <person name="Srivastava A.K."/>
        </authorList>
    </citation>
    <scope>NUCLEOTIDE SEQUENCE [LARGE SCALE GENOMIC DNA]</scope>
    <source>
        <strain evidence="2 3">YS-16</strain>
    </source>
</reference>
<dbReference type="AlphaFoldDB" id="A0A5C6LJE9"/>
<dbReference type="Gene3D" id="3.30.1380.10">
    <property type="match status" value="1"/>
</dbReference>
<dbReference type="InterPro" id="IPR009045">
    <property type="entry name" value="Zn_M74/Hedgehog-like"/>
</dbReference>
<name>A0A5C6LJE9_9BACT</name>
<dbReference type="RefSeq" id="WP_146308352.1">
    <property type="nucleotide sequence ID" value="NZ_VOHS01000079.1"/>
</dbReference>
<dbReference type="Proteomes" id="UP000318815">
    <property type="component" value="Unassembled WGS sequence"/>
</dbReference>
<proteinExistence type="predicted"/>
<accession>A0A5C6LJE9</accession>
<keyword evidence="1" id="KW-0812">Transmembrane</keyword>
<sequence>MIQKSLGIARIVTHVIVFIILTMLTQLGGVIYLISRRTHPLIMQKVTRPVLQPLVKIAAFLLIYLFSMLLIIPLLAKPFGRVPLPIFRKDGLQPLRLSTCLLNRHYVRPDMRHAALDIAMKMNRFHPGTVVNYLDGGFPFFNSFPMLPHLSHNDGKKLDLAFLYIDKASGSPSDNAPSVIGYGVCETPRPGEINTAESCREQGYRWYNMLQQIAPQGNKERYVFDSLRMRALMTVIIYHPAIHKIFIEPHLQTRLQLESDKIRFHGCYAVRHDDHIHIQL</sequence>
<keyword evidence="3" id="KW-1185">Reference proteome</keyword>
<evidence type="ECO:0000313" key="2">
    <source>
        <dbReference type="EMBL" id="TWV90904.1"/>
    </source>
</evidence>
<evidence type="ECO:0000313" key="3">
    <source>
        <dbReference type="Proteomes" id="UP000318815"/>
    </source>
</evidence>
<comment type="caution">
    <text evidence="2">The sequence shown here is derived from an EMBL/GenBank/DDBJ whole genome shotgun (WGS) entry which is preliminary data.</text>
</comment>
<organism evidence="2 3">
    <name type="scientific">Chitinophaga pinensis</name>
    <dbReference type="NCBI Taxonomy" id="79329"/>
    <lineage>
        <taxon>Bacteria</taxon>
        <taxon>Pseudomonadati</taxon>
        <taxon>Bacteroidota</taxon>
        <taxon>Chitinophagia</taxon>
        <taxon>Chitinophagales</taxon>
        <taxon>Chitinophagaceae</taxon>
        <taxon>Chitinophaga</taxon>
    </lineage>
</organism>
<protein>
    <submittedName>
        <fullName evidence="2">Uncharacterized protein</fullName>
    </submittedName>
</protein>
<dbReference type="OrthoDB" id="655954at2"/>